<protein>
    <submittedName>
        <fullName evidence="1">Uncharacterized protein</fullName>
    </submittedName>
</protein>
<comment type="caution">
    <text evidence="1">The sequence shown here is derived from an EMBL/GenBank/DDBJ whole genome shotgun (WGS) entry which is preliminary data.</text>
</comment>
<proteinExistence type="predicted"/>
<keyword evidence="2" id="KW-1185">Reference proteome</keyword>
<organism evidence="1 2">
    <name type="scientific">Dryococelus australis</name>
    <dbReference type="NCBI Taxonomy" id="614101"/>
    <lineage>
        <taxon>Eukaryota</taxon>
        <taxon>Metazoa</taxon>
        <taxon>Ecdysozoa</taxon>
        <taxon>Arthropoda</taxon>
        <taxon>Hexapoda</taxon>
        <taxon>Insecta</taxon>
        <taxon>Pterygota</taxon>
        <taxon>Neoptera</taxon>
        <taxon>Polyneoptera</taxon>
        <taxon>Phasmatodea</taxon>
        <taxon>Verophasmatodea</taxon>
        <taxon>Anareolatae</taxon>
        <taxon>Phasmatidae</taxon>
        <taxon>Eurycanthinae</taxon>
        <taxon>Dryococelus</taxon>
    </lineage>
</organism>
<sequence length="301" mass="33704">MRSLKSTGGLTRGRSMIDMQRLIWLLSMPTCAQINECMQDLTGLTYSTNYLDTQAIIFFLALLELFNEILELCNIVTGMTASTGVNVDSAKEVGLRIINDMTGKAADTYTFRKKDNAVNMTSQAAVKIDREKVCIDQTSLFQCLIPWKLGTTYDTICDTYVKYIIKHFGKAFIVFDGYCNGHSSKDITRLQRTKGLCGSIWFFHAFLGCDTTSTIFGVGKQVVLTLALSDKQFQQASVEFCKPALACVYKGRLGESLPSLRLRLFIKKVASSSTFVEPQRIPPTRAAAKFNFLRAYLQIME</sequence>
<reference evidence="1 2" key="1">
    <citation type="submission" date="2023-02" db="EMBL/GenBank/DDBJ databases">
        <title>LHISI_Scaffold_Assembly.</title>
        <authorList>
            <person name="Stuart O.P."/>
            <person name="Cleave R."/>
            <person name="Magrath M.J.L."/>
            <person name="Mikheyev A.S."/>
        </authorList>
    </citation>
    <scope>NUCLEOTIDE SEQUENCE [LARGE SCALE GENOMIC DNA]</scope>
    <source>
        <strain evidence="1">Daus_M_001</strain>
        <tissue evidence="1">Leg muscle</tissue>
    </source>
</reference>
<name>A0ABQ9H007_9NEOP</name>
<accession>A0ABQ9H007</accession>
<gene>
    <name evidence="1" type="ORF">PR048_022055</name>
</gene>
<evidence type="ECO:0000313" key="2">
    <source>
        <dbReference type="Proteomes" id="UP001159363"/>
    </source>
</evidence>
<dbReference type="Proteomes" id="UP001159363">
    <property type="component" value="Chromosome 7"/>
</dbReference>
<evidence type="ECO:0000313" key="1">
    <source>
        <dbReference type="EMBL" id="KAJ8877600.1"/>
    </source>
</evidence>
<dbReference type="EMBL" id="JARBHB010000008">
    <property type="protein sequence ID" value="KAJ8877600.1"/>
    <property type="molecule type" value="Genomic_DNA"/>
</dbReference>